<dbReference type="SUPFAM" id="SSF53271">
    <property type="entry name" value="PRTase-like"/>
    <property type="match status" value="1"/>
</dbReference>
<evidence type="ECO:0000313" key="2">
    <source>
        <dbReference type="EMBL" id="PAV05873.1"/>
    </source>
</evidence>
<dbReference type="Pfam" id="PF00156">
    <property type="entry name" value="Pribosyltran"/>
    <property type="match status" value="1"/>
</dbReference>
<proteinExistence type="predicted"/>
<gene>
    <name evidence="2" type="ORF">ASJ80_13495</name>
</gene>
<protein>
    <submittedName>
        <fullName evidence="2">Phosphoribosyltransferase</fullName>
    </submittedName>
</protein>
<dbReference type="Gene3D" id="3.30.1310.20">
    <property type="entry name" value="PRTase-like"/>
    <property type="match status" value="1"/>
</dbReference>
<dbReference type="GO" id="GO:0016757">
    <property type="term" value="F:glycosyltransferase activity"/>
    <property type="evidence" value="ECO:0007669"/>
    <property type="project" value="UniProtKB-KW"/>
</dbReference>
<keyword evidence="2" id="KW-0808">Transferase</keyword>
<accession>A0A2A2H9F2</accession>
<dbReference type="EMBL" id="LMVM01000001">
    <property type="protein sequence ID" value="PAV05873.1"/>
    <property type="molecule type" value="Genomic_DNA"/>
</dbReference>
<evidence type="ECO:0000259" key="1">
    <source>
        <dbReference type="Pfam" id="PF00156"/>
    </source>
</evidence>
<reference evidence="2 3" key="1">
    <citation type="journal article" date="2017" name="BMC Genomics">
        <title>Genomic analysis of methanogenic archaea reveals a shift towards energy conservation.</title>
        <authorList>
            <person name="Gilmore S.P."/>
            <person name="Henske J.K."/>
            <person name="Sexton J.A."/>
            <person name="Solomon K.V."/>
            <person name="Seppala S."/>
            <person name="Yoo J.I."/>
            <person name="Huyett L.M."/>
            <person name="Pressman A."/>
            <person name="Cogan J.Z."/>
            <person name="Kivenson V."/>
            <person name="Peng X."/>
            <person name="Tan Y."/>
            <person name="Valentine D.L."/>
            <person name="O'Malley M.A."/>
        </authorList>
    </citation>
    <scope>NUCLEOTIDE SEQUENCE [LARGE SCALE GENOMIC DNA]</scope>
    <source>
        <strain evidence="2 3">M.o.H.</strain>
    </source>
</reference>
<name>A0A2A2H9F2_METBR</name>
<comment type="caution">
    <text evidence="2">The sequence shown here is derived from an EMBL/GenBank/DDBJ whole genome shotgun (WGS) entry which is preliminary data.</text>
</comment>
<dbReference type="Gene3D" id="3.40.50.2020">
    <property type="match status" value="1"/>
</dbReference>
<keyword evidence="2" id="KW-0328">Glycosyltransferase</keyword>
<dbReference type="OrthoDB" id="56536at2157"/>
<dbReference type="CDD" id="cd06223">
    <property type="entry name" value="PRTases_typeI"/>
    <property type="match status" value="1"/>
</dbReference>
<keyword evidence="3" id="KW-1185">Reference proteome</keyword>
<organism evidence="2 3">
    <name type="scientific">Methanobacterium bryantii</name>
    <dbReference type="NCBI Taxonomy" id="2161"/>
    <lineage>
        <taxon>Archaea</taxon>
        <taxon>Methanobacteriati</taxon>
        <taxon>Methanobacteriota</taxon>
        <taxon>Methanomada group</taxon>
        <taxon>Methanobacteria</taxon>
        <taxon>Methanobacteriales</taxon>
        <taxon>Methanobacteriaceae</taxon>
        <taxon>Methanobacterium</taxon>
    </lineage>
</organism>
<feature type="domain" description="Phosphoribosyltransferase" evidence="1">
    <location>
        <begin position="140"/>
        <end position="198"/>
    </location>
</feature>
<sequence>MVIHLEDNFFDVPDFRNRTAVFRNREHAGEILSEMLMQYKNTEAIVFAIPAGGVPVGAVVASKLQIPLDIAVVSKITLPWNTEAGYGAVAFDGTVRLNEDMISRIGLKEEIIEAGIEQTRNKVNKRVAEFRGGKPPVQAAGRPAVLVDDGIASGFTMLVAVEALRKAGANRIIVAVPTANLDAVEFVLPKVEEVYCANLRNEWAFAVADAYQHWSDVGEEEVKELLGSFRNL</sequence>
<dbReference type="InterPro" id="IPR000836">
    <property type="entry name" value="PRTase_dom"/>
</dbReference>
<dbReference type="Proteomes" id="UP000217784">
    <property type="component" value="Unassembled WGS sequence"/>
</dbReference>
<dbReference type="InterPro" id="IPR029057">
    <property type="entry name" value="PRTase-like"/>
</dbReference>
<dbReference type="AlphaFoldDB" id="A0A2A2H9F2"/>
<evidence type="ECO:0000313" key="3">
    <source>
        <dbReference type="Proteomes" id="UP000217784"/>
    </source>
</evidence>
<dbReference type="RefSeq" id="WP_069584396.1">
    <property type="nucleotide sequence ID" value="NZ_LMVM01000001.1"/>
</dbReference>